<feature type="domain" description="OmpA-like" evidence="3">
    <location>
        <begin position="552"/>
        <end position="674"/>
    </location>
</feature>
<proteinExistence type="predicted"/>
<dbReference type="PROSITE" id="PS51123">
    <property type="entry name" value="OMPA_2"/>
    <property type="match status" value="1"/>
</dbReference>
<dbReference type="SUPFAM" id="SSF81901">
    <property type="entry name" value="HCP-like"/>
    <property type="match status" value="1"/>
</dbReference>
<evidence type="ECO:0000313" key="5">
    <source>
        <dbReference type="Proteomes" id="UP000679220"/>
    </source>
</evidence>
<feature type="signal peptide" evidence="2">
    <location>
        <begin position="1"/>
        <end position="22"/>
    </location>
</feature>
<dbReference type="PANTHER" id="PTHR30329:SF21">
    <property type="entry name" value="LIPOPROTEIN YIAD-RELATED"/>
    <property type="match status" value="1"/>
</dbReference>
<dbReference type="InterPro" id="IPR011042">
    <property type="entry name" value="6-blade_b-propeller_TolB-like"/>
</dbReference>
<comment type="caution">
    <text evidence="4">The sequence shown here is derived from an EMBL/GenBank/DDBJ whole genome shotgun (WGS) entry which is preliminary data.</text>
</comment>
<keyword evidence="2" id="KW-0732">Signal</keyword>
<dbReference type="InterPro" id="IPR006665">
    <property type="entry name" value="OmpA-like"/>
</dbReference>
<dbReference type="SUPFAM" id="SSF82171">
    <property type="entry name" value="DPP6 N-terminal domain-like"/>
    <property type="match status" value="1"/>
</dbReference>
<keyword evidence="5" id="KW-1185">Reference proteome</keyword>
<dbReference type="CDD" id="cd07185">
    <property type="entry name" value="OmpA_C-like"/>
    <property type="match status" value="1"/>
</dbReference>
<name>A0A941FA90_9BACT</name>
<dbReference type="RefSeq" id="WP_212192874.1">
    <property type="nucleotide sequence ID" value="NZ_JAGTAR010000041.1"/>
</dbReference>
<organism evidence="4 5">
    <name type="scientific">Carboxylicivirga sediminis</name>
    <dbReference type="NCBI Taxonomy" id="2006564"/>
    <lineage>
        <taxon>Bacteria</taxon>
        <taxon>Pseudomonadati</taxon>
        <taxon>Bacteroidota</taxon>
        <taxon>Bacteroidia</taxon>
        <taxon>Marinilabiliales</taxon>
        <taxon>Marinilabiliaceae</taxon>
        <taxon>Carboxylicivirga</taxon>
    </lineage>
</organism>
<dbReference type="PANTHER" id="PTHR30329">
    <property type="entry name" value="STATOR ELEMENT OF FLAGELLAR MOTOR COMPLEX"/>
    <property type="match status" value="1"/>
</dbReference>
<dbReference type="Proteomes" id="UP000679220">
    <property type="component" value="Unassembled WGS sequence"/>
</dbReference>
<dbReference type="Gene3D" id="3.30.1330.60">
    <property type="entry name" value="OmpA-like domain"/>
    <property type="match status" value="1"/>
</dbReference>
<dbReference type="EMBL" id="JAGTAR010000041">
    <property type="protein sequence ID" value="MBR8537850.1"/>
    <property type="molecule type" value="Genomic_DNA"/>
</dbReference>
<reference evidence="4" key="1">
    <citation type="journal article" date="2018" name="Int. J. Syst. Evol. Microbiol.">
        <title>Carboxylicivirga sediminis sp. nov., isolated from coastal sediment.</title>
        <authorList>
            <person name="Wang F.Q."/>
            <person name="Ren L.H."/>
            <person name="Zou R.J."/>
            <person name="Sun Y.Z."/>
            <person name="Liu X.J."/>
            <person name="Jiang F."/>
            <person name="Liu L.J."/>
        </authorList>
    </citation>
    <scope>NUCLEOTIDE SEQUENCE</scope>
    <source>
        <strain evidence="4">JR1</strain>
    </source>
</reference>
<feature type="chain" id="PRO_5038063904" evidence="2">
    <location>
        <begin position="23"/>
        <end position="675"/>
    </location>
</feature>
<evidence type="ECO:0000259" key="3">
    <source>
        <dbReference type="PROSITE" id="PS51123"/>
    </source>
</evidence>
<dbReference type="GO" id="GO:0016020">
    <property type="term" value="C:membrane"/>
    <property type="evidence" value="ECO:0007669"/>
    <property type="project" value="UniProtKB-UniRule"/>
</dbReference>
<dbReference type="Gene3D" id="2.120.10.30">
    <property type="entry name" value="TolB, C-terminal domain"/>
    <property type="match status" value="1"/>
</dbReference>
<evidence type="ECO:0000256" key="2">
    <source>
        <dbReference type="SAM" id="SignalP"/>
    </source>
</evidence>
<dbReference type="InterPro" id="IPR036737">
    <property type="entry name" value="OmpA-like_sf"/>
</dbReference>
<accession>A0A941FA90</accession>
<dbReference type="Gene3D" id="1.25.40.10">
    <property type="entry name" value="Tetratricopeptide repeat domain"/>
    <property type="match status" value="1"/>
</dbReference>
<dbReference type="InterPro" id="IPR050330">
    <property type="entry name" value="Bact_OuterMem_StrucFunc"/>
</dbReference>
<dbReference type="InterPro" id="IPR011990">
    <property type="entry name" value="TPR-like_helical_dom_sf"/>
</dbReference>
<gene>
    <name evidence="4" type="ORF">KDU71_19925</name>
</gene>
<dbReference type="SUPFAM" id="SSF103088">
    <property type="entry name" value="OmpA-like"/>
    <property type="match status" value="1"/>
</dbReference>
<dbReference type="InterPro" id="IPR011659">
    <property type="entry name" value="WD40"/>
</dbReference>
<dbReference type="AlphaFoldDB" id="A0A941FA90"/>
<reference evidence="4" key="2">
    <citation type="submission" date="2021-04" db="EMBL/GenBank/DDBJ databases">
        <authorList>
            <person name="Zhang T."/>
            <person name="Zhang Y."/>
            <person name="Lu D."/>
            <person name="Zuo D."/>
            <person name="Du Z."/>
        </authorList>
    </citation>
    <scope>NUCLEOTIDE SEQUENCE</scope>
    <source>
        <strain evidence="4">JR1</strain>
    </source>
</reference>
<protein>
    <submittedName>
        <fullName evidence="4">PD40 domain-containing protein</fullName>
    </submittedName>
</protein>
<evidence type="ECO:0000313" key="4">
    <source>
        <dbReference type="EMBL" id="MBR8537850.1"/>
    </source>
</evidence>
<dbReference type="Pfam" id="PF07676">
    <property type="entry name" value="PD40"/>
    <property type="match status" value="2"/>
</dbReference>
<sequence length="675" mass="75347">MKPNSRISLLLLMLLFVASAFAQRSELKKAQEFLANEEYYRALEYYTLAGEKGAQFNTQVKIEIARCYFNQKNVTEALNRYDEVQDNLTGQDIVNFASCWHQEGGFELAIEWYEKAKSQGANPIDMDDLIKACKWAMENGSFNRDVVVNPASLLVGDQSFGIQYYEDGVVYSAEKQGRSKEVDRSGKGFLNLAFSKLVEGEIQEGSRSFSKNLESDYHVGATAFTSDFSRIFYTKPVRIKGGDSRLKIFTSVFDGEDWVDERELSINSDEYNTAYPAISPDNKYIYYSSTQRGGFGGKDLYRAEIKPSGTVGKGENLKSVINTFGDEEWPYIDKEGNLYFASNGHLGFGGLDVFKAEKQGDGFGEPVNLRQPINSGKDDFGYVLDPSDPTRGFLSSNRLGSGNTDAVFTIAPPMEEEEGDDAPPIFGLDEVPVVDMQEEAPVETMPVVVPAVDLSMFPGSLQTKITSTFNGVVIPGVTVEMRDANDGTLIATGVSGDDGRVTIVIPDEYKKEDQEFEIKFSKGDEFNSKRMIVNIMEVEDINNNGLSLTPIFKDDVLDDIGMMIIPYEGNEITKEGLAVLDELATYLSLNPNIVVKLNGHTEAKGNRYNNLNVSQDIAEKAEQILISKGINDEQMIPRGYGERYLKNKCKRGVYCSDSEHLINRRIEVVVWRMLK</sequence>
<dbReference type="Pfam" id="PF00691">
    <property type="entry name" value="OmpA"/>
    <property type="match status" value="1"/>
</dbReference>
<evidence type="ECO:0000256" key="1">
    <source>
        <dbReference type="PROSITE-ProRule" id="PRU00473"/>
    </source>
</evidence>
<keyword evidence="1" id="KW-0472">Membrane</keyword>